<dbReference type="Proteomes" id="UP001223520">
    <property type="component" value="Chromosome"/>
</dbReference>
<evidence type="ECO:0000313" key="3">
    <source>
        <dbReference type="Proteomes" id="UP001223520"/>
    </source>
</evidence>
<dbReference type="InterPro" id="IPR000551">
    <property type="entry name" value="MerR-type_HTH_dom"/>
</dbReference>
<dbReference type="GO" id="GO:0006355">
    <property type="term" value="P:regulation of DNA-templated transcription"/>
    <property type="evidence" value="ECO:0007669"/>
    <property type="project" value="InterPro"/>
</dbReference>
<evidence type="ECO:0000313" key="2">
    <source>
        <dbReference type="EMBL" id="WGV24640.1"/>
    </source>
</evidence>
<protein>
    <submittedName>
        <fullName evidence="2">MerR family transcriptional regulator</fullName>
    </submittedName>
</protein>
<dbReference type="RefSeq" id="WP_281481959.1">
    <property type="nucleotide sequence ID" value="NZ_CP124543.1"/>
</dbReference>
<accession>A0AAJ6NQ56</accession>
<dbReference type="InterPro" id="IPR009061">
    <property type="entry name" value="DNA-bd_dom_put_sf"/>
</dbReference>
<feature type="domain" description="HTH merR-type" evidence="1">
    <location>
        <begin position="6"/>
        <end position="70"/>
    </location>
</feature>
<dbReference type="EMBL" id="CP124543">
    <property type="protein sequence ID" value="WGV24640.1"/>
    <property type="molecule type" value="Genomic_DNA"/>
</dbReference>
<organism evidence="2 3">
    <name type="scientific">Halotia branconii CENA392</name>
    <dbReference type="NCBI Taxonomy" id="1539056"/>
    <lineage>
        <taxon>Bacteria</taxon>
        <taxon>Bacillati</taxon>
        <taxon>Cyanobacteriota</taxon>
        <taxon>Cyanophyceae</taxon>
        <taxon>Nostocales</taxon>
        <taxon>Nodulariaceae</taxon>
        <taxon>Halotia</taxon>
    </lineage>
</organism>
<dbReference type="Gene3D" id="1.10.1660.10">
    <property type="match status" value="1"/>
</dbReference>
<dbReference type="SUPFAM" id="SSF46955">
    <property type="entry name" value="Putative DNA-binding domain"/>
    <property type="match status" value="1"/>
</dbReference>
<sequence length="150" mass="16542">MQETFFTSKQAAEITGCTLRQLQYWREKGVIVPVISETGTGRSIYYSKANLVELAVMVYFLSAGLSFDLAGETVKTLKDKEPELFKSGEGKRFMLLGAVAEKAAKGGTGLMLSLVEFDREKAIASLVEGKPVIPVWLDRIYQLISTRLVG</sequence>
<reference evidence="2 3" key="1">
    <citation type="journal article" date="2023" name="Limnol Oceanogr Lett">
        <title>Environmental adaptations by the intertidal Antarctic cyanobacterium Halotia branconii CENA392 as revealed using long-read genome sequencing.</title>
        <authorList>
            <person name="Dextro R.B."/>
            <person name="Delbaje E."/>
            <person name="Freitas P.N.N."/>
            <person name="Geraldes V."/>
            <person name="Pinto E."/>
            <person name="Long P.F."/>
            <person name="Fiore M.F."/>
        </authorList>
    </citation>
    <scope>NUCLEOTIDE SEQUENCE [LARGE SCALE GENOMIC DNA]</scope>
    <source>
        <strain evidence="2 3">CENA392</strain>
    </source>
</reference>
<dbReference type="AlphaFoldDB" id="A0AAJ6NQ56"/>
<name>A0AAJ6NQ56_9CYAN</name>
<evidence type="ECO:0000259" key="1">
    <source>
        <dbReference type="Pfam" id="PF13411"/>
    </source>
</evidence>
<gene>
    <name evidence="2" type="ORF">QI031_23160</name>
</gene>
<dbReference type="Pfam" id="PF13411">
    <property type="entry name" value="MerR_1"/>
    <property type="match status" value="1"/>
</dbReference>
<dbReference type="GO" id="GO:0003677">
    <property type="term" value="F:DNA binding"/>
    <property type="evidence" value="ECO:0007669"/>
    <property type="project" value="InterPro"/>
</dbReference>
<proteinExistence type="predicted"/>
<dbReference type="KEGG" id="hbq:QI031_23160"/>
<keyword evidence="3" id="KW-1185">Reference proteome</keyword>